<evidence type="ECO:0000256" key="10">
    <source>
        <dbReference type="RuleBase" id="RU364033"/>
    </source>
</evidence>
<keyword evidence="6 10" id="KW-0862">Zinc</keyword>
<evidence type="ECO:0000313" key="12">
    <source>
        <dbReference type="Proteomes" id="UP001301350"/>
    </source>
</evidence>
<evidence type="ECO:0000256" key="5">
    <source>
        <dbReference type="ARBA" id="ARBA00022771"/>
    </source>
</evidence>
<dbReference type="GO" id="GO:0008023">
    <property type="term" value="C:transcription elongation factor complex"/>
    <property type="evidence" value="ECO:0007669"/>
    <property type="project" value="TreeGrafter"/>
</dbReference>
<evidence type="ECO:0000313" key="11">
    <source>
        <dbReference type="EMBL" id="KAK4534813.1"/>
    </source>
</evidence>
<evidence type="ECO:0000256" key="7">
    <source>
        <dbReference type="ARBA" id="ARBA00023015"/>
    </source>
</evidence>
<dbReference type="GO" id="GO:0006368">
    <property type="term" value="P:transcription elongation by RNA polymerase II"/>
    <property type="evidence" value="ECO:0007669"/>
    <property type="project" value="TreeGrafter"/>
</dbReference>
<dbReference type="Proteomes" id="UP001301350">
    <property type="component" value="Unassembled WGS sequence"/>
</dbReference>
<evidence type="ECO:0000256" key="8">
    <source>
        <dbReference type="ARBA" id="ARBA00023163"/>
    </source>
</evidence>
<comment type="function">
    <text evidence="1 10">Transcription elongation factor implicated in the maintenance of proper chromatin structure in actively transcribed regions.</text>
</comment>
<keyword evidence="12" id="KW-1185">Reference proteome</keyword>
<evidence type="ECO:0000256" key="9">
    <source>
        <dbReference type="ARBA" id="ARBA00023242"/>
    </source>
</evidence>
<comment type="subcellular location">
    <subcellularLocation>
        <location evidence="2 10">Nucleus</location>
    </subcellularLocation>
</comment>
<evidence type="ECO:0000256" key="2">
    <source>
        <dbReference type="ARBA" id="ARBA00004123"/>
    </source>
</evidence>
<sequence length="90" mass="10191">MGKRKKSSKKPVTKAIVPRLDTTFDCPFCHQLKSVSVTMQRSSVPMRGVLSCVTCGARYQCEIHALSEPVDVFSEWMDAIEEVNTVREER</sequence>
<proteinExistence type="inferred from homology"/>
<dbReference type="InterPro" id="IPR038567">
    <property type="entry name" value="T_Elf1_sf"/>
</dbReference>
<name>A0AAV9ISE3_CYACA</name>
<dbReference type="GO" id="GO:0000993">
    <property type="term" value="F:RNA polymerase II complex binding"/>
    <property type="evidence" value="ECO:0007669"/>
    <property type="project" value="TreeGrafter"/>
</dbReference>
<dbReference type="Pfam" id="PF05129">
    <property type="entry name" value="Zn_ribbon_Elf1"/>
    <property type="match status" value="1"/>
</dbReference>
<evidence type="ECO:0000256" key="1">
    <source>
        <dbReference type="ARBA" id="ARBA00003357"/>
    </source>
</evidence>
<dbReference type="InterPro" id="IPR007808">
    <property type="entry name" value="Elf1"/>
</dbReference>
<keyword evidence="8 10" id="KW-0804">Transcription</keyword>
<dbReference type="SUPFAM" id="SSF57783">
    <property type="entry name" value="Zinc beta-ribbon"/>
    <property type="match status" value="1"/>
</dbReference>
<evidence type="ECO:0000256" key="4">
    <source>
        <dbReference type="ARBA" id="ARBA00022723"/>
    </source>
</evidence>
<comment type="similarity">
    <text evidence="3 10">Belongs to the ELOF1 family.</text>
</comment>
<keyword evidence="7 10" id="KW-0805">Transcription regulation</keyword>
<gene>
    <name evidence="11" type="ORF">CDCA_CDCA03G0838</name>
</gene>
<protein>
    <recommendedName>
        <fullName evidence="10">Transcription elongation factor 1 homolog</fullName>
    </recommendedName>
</protein>
<dbReference type="AlphaFoldDB" id="A0AAV9ISE3"/>
<dbReference type="PANTHER" id="PTHR20934:SF0">
    <property type="entry name" value="TRANSCRIPTION ELONGATION FACTOR 1 HOMOLOG"/>
    <property type="match status" value="1"/>
</dbReference>
<keyword evidence="4 10" id="KW-0479">Metal-binding</keyword>
<dbReference type="EMBL" id="JANCYW010000003">
    <property type="protein sequence ID" value="KAK4534813.1"/>
    <property type="molecule type" value="Genomic_DNA"/>
</dbReference>
<keyword evidence="5 10" id="KW-0863">Zinc-finger</keyword>
<organism evidence="11 12">
    <name type="scientific">Cyanidium caldarium</name>
    <name type="common">Red alga</name>
    <dbReference type="NCBI Taxonomy" id="2771"/>
    <lineage>
        <taxon>Eukaryota</taxon>
        <taxon>Rhodophyta</taxon>
        <taxon>Bangiophyceae</taxon>
        <taxon>Cyanidiales</taxon>
        <taxon>Cyanidiaceae</taxon>
        <taxon>Cyanidium</taxon>
    </lineage>
</organism>
<dbReference type="GO" id="GO:0008270">
    <property type="term" value="F:zinc ion binding"/>
    <property type="evidence" value="ECO:0007669"/>
    <property type="project" value="UniProtKB-KW"/>
</dbReference>
<evidence type="ECO:0000256" key="3">
    <source>
        <dbReference type="ARBA" id="ARBA00009730"/>
    </source>
</evidence>
<keyword evidence="9 10" id="KW-0539">Nucleus</keyword>
<dbReference type="Gene3D" id="2.20.25.190">
    <property type="match status" value="1"/>
</dbReference>
<reference evidence="11 12" key="1">
    <citation type="submission" date="2022-07" db="EMBL/GenBank/DDBJ databases">
        <title>Genome-wide signatures of adaptation to extreme environments.</title>
        <authorList>
            <person name="Cho C.H."/>
            <person name="Yoon H.S."/>
        </authorList>
    </citation>
    <scope>NUCLEOTIDE SEQUENCE [LARGE SCALE GENOMIC DNA]</scope>
    <source>
        <strain evidence="11 12">DBV 063 E5</strain>
    </source>
</reference>
<comment type="caution">
    <text evidence="11">The sequence shown here is derived from an EMBL/GenBank/DDBJ whole genome shotgun (WGS) entry which is preliminary data.</text>
</comment>
<evidence type="ECO:0000256" key="6">
    <source>
        <dbReference type="ARBA" id="ARBA00022833"/>
    </source>
</evidence>
<dbReference type="FunFam" id="2.20.25.190:FF:000001">
    <property type="entry name" value="Transcription elongation factor 1 homolog"/>
    <property type="match status" value="1"/>
</dbReference>
<dbReference type="PANTHER" id="PTHR20934">
    <property type="entry name" value="TRANSCRIPTION ELONGATION FACTOR 1 HOMOLOG"/>
    <property type="match status" value="1"/>
</dbReference>
<accession>A0AAV9ISE3</accession>